<evidence type="ECO:0000259" key="5">
    <source>
        <dbReference type="PROSITE" id="PS50042"/>
    </source>
</evidence>
<dbReference type="CDD" id="cd00038">
    <property type="entry name" value="CAP_ED"/>
    <property type="match status" value="1"/>
</dbReference>
<comment type="caution">
    <text evidence="7">The sequence shown here is derived from an EMBL/GenBank/DDBJ whole genome shotgun (WGS) entry which is preliminary data.</text>
</comment>
<keyword evidence="8" id="KW-1185">Reference proteome</keyword>
<dbReference type="InterPro" id="IPR000595">
    <property type="entry name" value="cNMP-bd_dom"/>
</dbReference>
<dbReference type="Gene3D" id="1.10.10.10">
    <property type="entry name" value="Winged helix-like DNA-binding domain superfamily/Winged helix DNA-binding domain"/>
    <property type="match status" value="1"/>
</dbReference>
<evidence type="ECO:0000313" key="8">
    <source>
        <dbReference type="Proteomes" id="UP000642910"/>
    </source>
</evidence>
<keyword evidence="3" id="KW-0010">Activator</keyword>
<sequence>MHLADTPLFRSIPLSDRDRDRLNRCPCKYLHRGRVLYYEGEDRHEMYVVKSGTLRIFTQKDHRILTLGFQYPGQCIGEAEAIYQEMKRTASVMAASDAVLWVVQTNILLELLYVYPKLWHCLFAVVVERLTQADRKIRYLAFCSSTERIANYLVDLHSNASSSDPEARGLNVTQQEIAEALGIHRESVSRALQELEQMGLIRVRRNQISLLNIPHLTKLADNAYSSEFDRKWHPIYRDTTQSQQSF</sequence>
<dbReference type="RefSeq" id="WP_195867469.1">
    <property type="nucleotide sequence ID" value="NZ_JAFMTU010000040.1"/>
</dbReference>
<evidence type="ECO:0000313" key="7">
    <source>
        <dbReference type="EMBL" id="MBF8377648.1"/>
    </source>
</evidence>
<dbReference type="SUPFAM" id="SSF51206">
    <property type="entry name" value="cAMP-binding domain-like"/>
    <property type="match status" value="1"/>
</dbReference>
<evidence type="ECO:0000256" key="2">
    <source>
        <dbReference type="ARBA" id="ARBA00023125"/>
    </source>
</evidence>
<feature type="domain" description="HTH crp-type" evidence="6">
    <location>
        <begin position="143"/>
        <end position="214"/>
    </location>
</feature>
<dbReference type="EMBL" id="JADPKZ010000038">
    <property type="protein sequence ID" value="MBF8377648.1"/>
    <property type="molecule type" value="Genomic_DNA"/>
</dbReference>
<keyword evidence="1" id="KW-0805">Transcription regulation</keyword>
<keyword evidence="4" id="KW-0804">Transcription</keyword>
<dbReference type="PANTHER" id="PTHR24567">
    <property type="entry name" value="CRP FAMILY TRANSCRIPTIONAL REGULATORY PROTEIN"/>
    <property type="match status" value="1"/>
</dbReference>
<dbReference type="SUPFAM" id="SSF46785">
    <property type="entry name" value="Winged helix' DNA-binding domain"/>
    <property type="match status" value="1"/>
</dbReference>
<feature type="domain" description="Cyclic nucleotide-binding" evidence="5">
    <location>
        <begin position="8"/>
        <end position="112"/>
    </location>
</feature>
<dbReference type="InterPro" id="IPR050397">
    <property type="entry name" value="Env_Response_Regulators"/>
</dbReference>
<dbReference type="InterPro" id="IPR036388">
    <property type="entry name" value="WH-like_DNA-bd_sf"/>
</dbReference>
<keyword evidence="2" id="KW-0238">DNA-binding</keyword>
<dbReference type="InterPro" id="IPR036390">
    <property type="entry name" value="WH_DNA-bd_sf"/>
</dbReference>
<dbReference type="SMART" id="SM00419">
    <property type="entry name" value="HTH_CRP"/>
    <property type="match status" value="1"/>
</dbReference>
<dbReference type="InterPro" id="IPR012318">
    <property type="entry name" value="HTH_CRP"/>
</dbReference>
<name>A0ABS0F2Z0_9BACL</name>
<protein>
    <submittedName>
        <fullName evidence="7">Crp/Fnr family transcriptional regulator</fullName>
    </submittedName>
</protein>
<dbReference type="CDD" id="cd00092">
    <property type="entry name" value="HTH_CRP"/>
    <property type="match status" value="1"/>
</dbReference>
<evidence type="ECO:0000256" key="4">
    <source>
        <dbReference type="ARBA" id="ARBA00023163"/>
    </source>
</evidence>
<evidence type="ECO:0000256" key="1">
    <source>
        <dbReference type="ARBA" id="ARBA00023015"/>
    </source>
</evidence>
<dbReference type="Pfam" id="PF13545">
    <property type="entry name" value="HTH_Crp_2"/>
    <property type="match status" value="1"/>
</dbReference>
<organism evidence="7 8">
    <name type="scientific">Alicyclobacillus mali</name>
    <name type="common">ex Roth et al. 2021</name>
    <dbReference type="NCBI Taxonomy" id="1123961"/>
    <lineage>
        <taxon>Bacteria</taxon>
        <taxon>Bacillati</taxon>
        <taxon>Bacillota</taxon>
        <taxon>Bacilli</taxon>
        <taxon>Bacillales</taxon>
        <taxon>Alicyclobacillaceae</taxon>
        <taxon>Alicyclobacillus</taxon>
    </lineage>
</organism>
<gene>
    <name evidence="7" type="ORF">IW967_07185</name>
</gene>
<dbReference type="PRINTS" id="PR00034">
    <property type="entry name" value="HTHCRP"/>
</dbReference>
<dbReference type="PROSITE" id="PS50042">
    <property type="entry name" value="CNMP_BINDING_3"/>
    <property type="match status" value="1"/>
</dbReference>
<reference evidence="7 8" key="1">
    <citation type="submission" date="2020-11" db="EMBL/GenBank/DDBJ databases">
        <title>Genomic insight of Alicyclobacillus mali FL 18 reveals a new arsenic-resistant strain, with potential in environmental biotechnology.</title>
        <authorList>
            <person name="Fiorentino G."/>
            <person name="Gallo G."/>
            <person name="Aulitto M."/>
        </authorList>
    </citation>
    <scope>NUCLEOTIDE SEQUENCE [LARGE SCALE GENOMIC DNA]</scope>
    <source>
        <strain evidence="7 8">FL 18</strain>
    </source>
</reference>
<accession>A0ABS0F2Z0</accession>
<dbReference type="InterPro" id="IPR014710">
    <property type="entry name" value="RmlC-like_jellyroll"/>
</dbReference>
<evidence type="ECO:0000256" key="3">
    <source>
        <dbReference type="ARBA" id="ARBA00023159"/>
    </source>
</evidence>
<dbReference type="Proteomes" id="UP000642910">
    <property type="component" value="Unassembled WGS sequence"/>
</dbReference>
<dbReference type="PROSITE" id="PS51063">
    <property type="entry name" value="HTH_CRP_2"/>
    <property type="match status" value="1"/>
</dbReference>
<dbReference type="PANTHER" id="PTHR24567:SF26">
    <property type="entry name" value="REGULATORY PROTEIN YEIL"/>
    <property type="match status" value="1"/>
</dbReference>
<dbReference type="Pfam" id="PF00027">
    <property type="entry name" value="cNMP_binding"/>
    <property type="match status" value="1"/>
</dbReference>
<evidence type="ECO:0000259" key="6">
    <source>
        <dbReference type="PROSITE" id="PS51063"/>
    </source>
</evidence>
<dbReference type="InterPro" id="IPR018490">
    <property type="entry name" value="cNMP-bd_dom_sf"/>
</dbReference>
<proteinExistence type="predicted"/>
<dbReference type="Gene3D" id="2.60.120.10">
    <property type="entry name" value="Jelly Rolls"/>
    <property type="match status" value="1"/>
</dbReference>